<feature type="transmembrane region" description="Helical" evidence="2">
    <location>
        <begin position="187"/>
        <end position="205"/>
    </location>
</feature>
<name>A0AA86PKA4_9EUKA</name>
<evidence type="ECO:0000259" key="3">
    <source>
        <dbReference type="PROSITE" id="PS50192"/>
    </source>
</evidence>
<keyword evidence="2" id="KW-0472">Membrane</keyword>
<protein>
    <submittedName>
        <fullName evidence="4">SNARE</fullName>
    </submittedName>
</protein>
<keyword evidence="7" id="KW-1185">Reference proteome</keyword>
<gene>
    <name evidence="5" type="ORF">HINF_LOCUS16618</name>
    <name evidence="6" type="ORF">HINF_LOCUS25355</name>
    <name evidence="4" type="ORF">HINF_LOCUS28819</name>
</gene>
<dbReference type="PROSITE" id="PS50192">
    <property type="entry name" value="T_SNARE"/>
    <property type="match status" value="1"/>
</dbReference>
<proteinExistence type="predicted"/>
<keyword evidence="1" id="KW-0175">Coiled coil</keyword>
<reference evidence="5 7" key="2">
    <citation type="submission" date="2024-07" db="EMBL/GenBank/DDBJ databases">
        <authorList>
            <person name="Akdeniz Z."/>
        </authorList>
    </citation>
    <scope>NUCLEOTIDE SEQUENCE [LARGE SCALE GENOMIC DNA]</scope>
</reference>
<comment type="caution">
    <text evidence="4">The sequence shown here is derived from an EMBL/GenBank/DDBJ whole genome shotgun (WGS) entry which is preliminary data.</text>
</comment>
<organism evidence="4">
    <name type="scientific">Hexamita inflata</name>
    <dbReference type="NCBI Taxonomy" id="28002"/>
    <lineage>
        <taxon>Eukaryota</taxon>
        <taxon>Metamonada</taxon>
        <taxon>Diplomonadida</taxon>
        <taxon>Hexamitidae</taxon>
        <taxon>Hexamitinae</taxon>
        <taxon>Hexamita</taxon>
    </lineage>
</organism>
<evidence type="ECO:0000313" key="5">
    <source>
        <dbReference type="EMBL" id="CAL6000279.1"/>
    </source>
</evidence>
<feature type="coiled-coil region" evidence="1">
    <location>
        <begin position="36"/>
        <end position="63"/>
    </location>
</feature>
<feature type="domain" description="T-SNARE coiled-coil homology" evidence="3">
    <location>
        <begin position="116"/>
        <end position="178"/>
    </location>
</feature>
<dbReference type="EMBL" id="CATOUU010000687">
    <property type="protein sequence ID" value="CAI9941174.1"/>
    <property type="molecule type" value="Genomic_DNA"/>
</dbReference>
<dbReference type="EMBL" id="CAXDID020000041">
    <property type="protein sequence ID" value="CAL6000279.1"/>
    <property type="molecule type" value="Genomic_DNA"/>
</dbReference>
<evidence type="ECO:0000313" key="4">
    <source>
        <dbReference type="EMBL" id="CAI9941174.1"/>
    </source>
</evidence>
<evidence type="ECO:0000313" key="7">
    <source>
        <dbReference type="Proteomes" id="UP001642409"/>
    </source>
</evidence>
<keyword evidence="2" id="KW-1133">Transmembrane helix</keyword>
<reference evidence="4" key="1">
    <citation type="submission" date="2023-06" db="EMBL/GenBank/DDBJ databases">
        <authorList>
            <person name="Kurt Z."/>
        </authorList>
    </citation>
    <scope>NUCLEOTIDE SEQUENCE</scope>
</reference>
<keyword evidence="2" id="KW-0812">Transmembrane</keyword>
<evidence type="ECO:0000256" key="2">
    <source>
        <dbReference type="SAM" id="Phobius"/>
    </source>
</evidence>
<dbReference type="SUPFAM" id="SSF58038">
    <property type="entry name" value="SNARE fusion complex"/>
    <property type="match status" value="1"/>
</dbReference>
<sequence length="219" mass="24931">MAEEFKQNCDDIRSRVAAGIQKIQRVAQGRAQGQDSASLAGEIQSLEQDIKQLEKQYKSVMGDLGDEVKTYDDKMVYIRSKMTDLSKQYKNHMSKQYAQFEPNQVNPEEATVENMQIMKKQKDENLSLVHEQVKGLKRVNQDIKQELDKGDEVMDELKTNITDANSKVVAVKNTTQAFTLYLKRNKAPFGLTILVLIFTVCVWASKGFCTWGLKVNCPK</sequence>
<evidence type="ECO:0000313" key="6">
    <source>
        <dbReference type="EMBL" id="CAL6016117.1"/>
    </source>
</evidence>
<dbReference type="CDD" id="cd15841">
    <property type="entry name" value="SNARE_Qc"/>
    <property type="match status" value="1"/>
</dbReference>
<dbReference type="InterPro" id="IPR000727">
    <property type="entry name" value="T_SNARE_dom"/>
</dbReference>
<feature type="coiled-coil region" evidence="1">
    <location>
        <begin position="140"/>
        <end position="174"/>
    </location>
</feature>
<evidence type="ECO:0000256" key="1">
    <source>
        <dbReference type="SAM" id="Coils"/>
    </source>
</evidence>
<dbReference type="AlphaFoldDB" id="A0AA86PKA4"/>
<dbReference type="Proteomes" id="UP001642409">
    <property type="component" value="Unassembled WGS sequence"/>
</dbReference>
<accession>A0AA86PKA4</accession>
<dbReference type="Gene3D" id="1.20.5.110">
    <property type="match status" value="1"/>
</dbReference>
<dbReference type="EMBL" id="CAXDID020000075">
    <property type="protein sequence ID" value="CAL6016117.1"/>
    <property type="molecule type" value="Genomic_DNA"/>
</dbReference>